<dbReference type="AlphaFoldDB" id="A0A3G8ZQ01"/>
<sequence length="314" mass="31733">MSQRRQAAAAALLAASMLALAACSSDSSSASAPSSASSASADASASASDAPSASGSAAAPGAVGAGCNPTDLTTMAPKSLLLATSEPAFEPWMVDNDPTTGKGFESAVAYAVAEKLGYTKEQIFWMRVSFEAGTTPGPKPFDFDINQYSISAQRAEAVDFSSSYYDITQAVITVKGSSLEKASDLASLKGAKLGAMLGTTSLDAISASIDPTNKPAVFDDNTAGAAALQNGQIDGLVVDLPTAFYMTGAQLTDGIVIGQLPPTSTDTEQLGLILQKDSPLTKCVTAAVDALRADGTLASLADQWLAGSGAPVLK</sequence>
<dbReference type="RefSeq" id="WP_124800223.1">
    <property type="nucleotide sequence ID" value="NZ_CP034170.1"/>
</dbReference>
<accession>A0A3G8ZQ01</accession>
<feature type="chain" id="PRO_5039037310" evidence="3">
    <location>
        <begin position="22"/>
        <end position="314"/>
    </location>
</feature>
<dbReference type="PANTHER" id="PTHR35936">
    <property type="entry name" value="MEMBRANE-BOUND LYTIC MUREIN TRANSGLYCOSYLASE F"/>
    <property type="match status" value="1"/>
</dbReference>
<dbReference type="PROSITE" id="PS51257">
    <property type="entry name" value="PROKAR_LIPOPROTEIN"/>
    <property type="match status" value="1"/>
</dbReference>
<dbReference type="Pfam" id="PF00497">
    <property type="entry name" value="SBP_bac_3"/>
    <property type="match status" value="1"/>
</dbReference>
<dbReference type="KEGG" id="nak:EH165_01390"/>
<reference evidence="5 6" key="2">
    <citation type="submission" date="2018-12" db="EMBL/GenBank/DDBJ databases">
        <title>Nakamurella antarcticus sp. nov., isolated from Antarctica South Shetland Islands soil.</title>
        <authorList>
            <person name="Peng F."/>
        </authorList>
    </citation>
    <scope>NUCLEOTIDE SEQUENCE [LARGE SCALE GENOMIC DNA]</scope>
    <source>
        <strain evidence="5 6">S14-144</strain>
    </source>
</reference>
<evidence type="ECO:0000259" key="4">
    <source>
        <dbReference type="SMART" id="SM00062"/>
    </source>
</evidence>
<evidence type="ECO:0000256" key="3">
    <source>
        <dbReference type="SAM" id="SignalP"/>
    </source>
</evidence>
<dbReference type="OrthoDB" id="8454826at2"/>
<keyword evidence="1 3" id="KW-0732">Signal</keyword>
<reference evidence="5 6" key="1">
    <citation type="submission" date="2018-11" db="EMBL/GenBank/DDBJ databases">
        <authorList>
            <person name="Da X."/>
        </authorList>
    </citation>
    <scope>NUCLEOTIDE SEQUENCE [LARGE SCALE GENOMIC DNA]</scope>
    <source>
        <strain evidence="5 6">S14-144</strain>
    </source>
</reference>
<dbReference type="EMBL" id="CP034170">
    <property type="protein sequence ID" value="AZI59319.1"/>
    <property type="molecule type" value="Genomic_DNA"/>
</dbReference>
<proteinExistence type="predicted"/>
<name>A0A3G8ZQ01_9ACTN</name>
<feature type="region of interest" description="Disordered" evidence="2">
    <location>
        <begin position="26"/>
        <end position="61"/>
    </location>
</feature>
<feature type="domain" description="Solute-binding protein family 3/N-terminal" evidence="4">
    <location>
        <begin position="79"/>
        <end position="308"/>
    </location>
</feature>
<dbReference type="SMART" id="SM00062">
    <property type="entry name" value="PBPb"/>
    <property type="match status" value="1"/>
</dbReference>
<evidence type="ECO:0000256" key="1">
    <source>
        <dbReference type="ARBA" id="ARBA00022729"/>
    </source>
</evidence>
<dbReference type="InterPro" id="IPR001638">
    <property type="entry name" value="Solute-binding_3/MltF_N"/>
</dbReference>
<dbReference type="SUPFAM" id="SSF53850">
    <property type="entry name" value="Periplasmic binding protein-like II"/>
    <property type="match status" value="1"/>
</dbReference>
<dbReference type="CDD" id="cd13530">
    <property type="entry name" value="PBP2_peptides_like"/>
    <property type="match status" value="1"/>
</dbReference>
<feature type="signal peptide" evidence="3">
    <location>
        <begin position="1"/>
        <end position="21"/>
    </location>
</feature>
<dbReference type="Gene3D" id="3.40.190.10">
    <property type="entry name" value="Periplasmic binding protein-like II"/>
    <property type="match status" value="2"/>
</dbReference>
<protein>
    <submittedName>
        <fullName evidence="5">Amino acid ABC transporter substrate-binding protein</fullName>
    </submittedName>
</protein>
<organism evidence="5 6">
    <name type="scientific">Nakamurella antarctica</name>
    <dbReference type="NCBI Taxonomy" id="1902245"/>
    <lineage>
        <taxon>Bacteria</taxon>
        <taxon>Bacillati</taxon>
        <taxon>Actinomycetota</taxon>
        <taxon>Actinomycetes</taxon>
        <taxon>Nakamurellales</taxon>
        <taxon>Nakamurellaceae</taxon>
        <taxon>Nakamurella</taxon>
    </lineage>
</organism>
<gene>
    <name evidence="5" type="ORF">EH165_01390</name>
</gene>
<keyword evidence="6" id="KW-1185">Reference proteome</keyword>
<dbReference type="Proteomes" id="UP000268084">
    <property type="component" value="Chromosome"/>
</dbReference>
<evidence type="ECO:0000256" key="2">
    <source>
        <dbReference type="SAM" id="MobiDB-lite"/>
    </source>
</evidence>
<evidence type="ECO:0000313" key="5">
    <source>
        <dbReference type="EMBL" id="AZI59319.1"/>
    </source>
</evidence>
<evidence type="ECO:0000313" key="6">
    <source>
        <dbReference type="Proteomes" id="UP000268084"/>
    </source>
</evidence>